<evidence type="ECO:0000256" key="3">
    <source>
        <dbReference type="ARBA" id="ARBA00022729"/>
    </source>
</evidence>
<dbReference type="Pfam" id="PF24517">
    <property type="entry name" value="CBM96"/>
    <property type="match status" value="1"/>
</dbReference>
<dbReference type="GO" id="GO:0005576">
    <property type="term" value="C:extracellular region"/>
    <property type="evidence" value="ECO:0007669"/>
    <property type="project" value="UniProtKB-SubCell"/>
</dbReference>
<sequence>MNKVFFYLISSFLLLSLIYSPYVLAEDKKAPVIKPVLKKEPEVPQIKLDKDTYVDSLYPDLNFGTDPSLSAGYTSSTKIMFLQFNPSDLTLKNEEKVFLVLELDKSYGQMETIESEILLPSQSWEEEGLTWNNKPSLYDSELNIGLEATPGAQKIDLTPLVLKWQAGELENYGLAIYHSLQSFERNYFSRENEKKFPYLVVENQTPTDEKEKITASNEENNDANPLILSQEIDREILPFPEKMLKNKSLNNKNSSFELNNIFKQDNLLPVLGLWTTSVMAFLFKAFKEFA</sequence>
<feature type="chain" id="PRO_5013742491" description="Carbohydrate-binding module family 96 domain-containing protein" evidence="4">
    <location>
        <begin position="26"/>
        <end position="290"/>
    </location>
</feature>
<dbReference type="NCBIfam" id="NF033679">
    <property type="entry name" value="DNRLRE_dom"/>
    <property type="match status" value="1"/>
</dbReference>
<reference evidence="7" key="1">
    <citation type="submission" date="2017-09" db="EMBL/GenBank/DDBJ databases">
        <title>Depth-based differentiation of microbial function through sediment-hosted aquifers and enrichment of novel symbionts in the deep terrestrial subsurface.</title>
        <authorList>
            <person name="Probst A.J."/>
            <person name="Ladd B."/>
            <person name="Jarett J.K."/>
            <person name="Geller-Mcgrath D.E."/>
            <person name="Sieber C.M.K."/>
            <person name="Emerson J.B."/>
            <person name="Anantharaman K."/>
            <person name="Thomas B.C."/>
            <person name="Malmstrom R."/>
            <person name="Stieglmeier M."/>
            <person name="Klingl A."/>
            <person name="Woyke T."/>
            <person name="Ryan C.M."/>
            <person name="Banfield J.F."/>
        </authorList>
    </citation>
    <scope>NUCLEOTIDE SEQUENCE [LARGE SCALE GENOMIC DNA]</scope>
</reference>
<evidence type="ECO:0000259" key="5">
    <source>
        <dbReference type="Pfam" id="PF24517"/>
    </source>
</evidence>
<comment type="subcellular location">
    <subcellularLocation>
        <location evidence="1">Secreted</location>
    </subcellularLocation>
</comment>
<keyword evidence="3 4" id="KW-0732">Signal</keyword>
<evidence type="ECO:0000313" key="6">
    <source>
        <dbReference type="EMBL" id="PIS08687.1"/>
    </source>
</evidence>
<dbReference type="AlphaFoldDB" id="A0A2H0W7S9"/>
<organism evidence="6 7">
    <name type="scientific">Candidatus Beckwithbacteria bacterium CG10_big_fil_rev_8_21_14_0_10_34_10</name>
    <dbReference type="NCBI Taxonomy" id="1974495"/>
    <lineage>
        <taxon>Bacteria</taxon>
        <taxon>Candidatus Beckwithiibacteriota</taxon>
    </lineage>
</organism>
<evidence type="ECO:0000256" key="4">
    <source>
        <dbReference type="SAM" id="SignalP"/>
    </source>
</evidence>
<evidence type="ECO:0000313" key="7">
    <source>
        <dbReference type="Proteomes" id="UP000230093"/>
    </source>
</evidence>
<dbReference type="EMBL" id="PEZT01000031">
    <property type="protein sequence ID" value="PIS08687.1"/>
    <property type="molecule type" value="Genomic_DNA"/>
</dbReference>
<evidence type="ECO:0000256" key="1">
    <source>
        <dbReference type="ARBA" id="ARBA00004613"/>
    </source>
</evidence>
<comment type="caution">
    <text evidence="6">The sequence shown here is derived from an EMBL/GenBank/DDBJ whole genome shotgun (WGS) entry which is preliminary data.</text>
</comment>
<protein>
    <recommendedName>
        <fullName evidence="5">Carbohydrate-binding module family 96 domain-containing protein</fullName>
    </recommendedName>
</protein>
<gene>
    <name evidence="6" type="ORF">COT75_05520</name>
</gene>
<dbReference type="InterPro" id="IPR055372">
    <property type="entry name" value="CBM96"/>
</dbReference>
<dbReference type="Proteomes" id="UP000230093">
    <property type="component" value="Unassembled WGS sequence"/>
</dbReference>
<feature type="domain" description="Carbohydrate-binding module family 96" evidence="5">
    <location>
        <begin position="46"/>
        <end position="202"/>
    </location>
</feature>
<name>A0A2H0W7S9_9BACT</name>
<accession>A0A2H0W7S9</accession>
<evidence type="ECO:0000256" key="2">
    <source>
        <dbReference type="ARBA" id="ARBA00022525"/>
    </source>
</evidence>
<keyword evidence="2" id="KW-0964">Secreted</keyword>
<proteinExistence type="predicted"/>
<feature type="signal peptide" evidence="4">
    <location>
        <begin position="1"/>
        <end position="25"/>
    </location>
</feature>